<keyword evidence="2" id="KW-1185">Reference proteome</keyword>
<proteinExistence type="predicted"/>
<evidence type="ECO:0000313" key="1">
    <source>
        <dbReference type="EMBL" id="KAL1625126.1"/>
    </source>
</evidence>
<evidence type="ECO:0000313" key="2">
    <source>
        <dbReference type="Proteomes" id="UP001521116"/>
    </source>
</evidence>
<organism evidence="1 2">
    <name type="scientific">Neofusicoccum ribis</name>
    <dbReference type="NCBI Taxonomy" id="45134"/>
    <lineage>
        <taxon>Eukaryota</taxon>
        <taxon>Fungi</taxon>
        <taxon>Dikarya</taxon>
        <taxon>Ascomycota</taxon>
        <taxon>Pezizomycotina</taxon>
        <taxon>Dothideomycetes</taxon>
        <taxon>Dothideomycetes incertae sedis</taxon>
        <taxon>Botryosphaeriales</taxon>
        <taxon>Botryosphaeriaceae</taxon>
        <taxon>Neofusicoccum</taxon>
    </lineage>
</organism>
<protein>
    <submittedName>
        <fullName evidence="1">Uncharacterized protein</fullName>
    </submittedName>
</protein>
<dbReference type="Proteomes" id="UP001521116">
    <property type="component" value="Unassembled WGS sequence"/>
</dbReference>
<comment type="caution">
    <text evidence="1">The sequence shown here is derived from an EMBL/GenBank/DDBJ whole genome shotgun (WGS) entry which is preliminary data.</text>
</comment>
<gene>
    <name evidence="1" type="ORF">SLS56_007471</name>
</gene>
<reference evidence="1 2" key="1">
    <citation type="submission" date="2024-02" db="EMBL/GenBank/DDBJ databases">
        <title>De novo assembly and annotation of 12 fungi associated with fruit tree decline syndrome in Ontario, Canada.</title>
        <authorList>
            <person name="Sulman M."/>
            <person name="Ellouze W."/>
            <person name="Ilyukhin E."/>
        </authorList>
    </citation>
    <scope>NUCLEOTIDE SEQUENCE [LARGE SCALE GENOMIC DNA]</scope>
    <source>
        <strain evidence="1 2">M1-105</strain>
    </source>
</reference>
<name>A0ABR3SMS4_9PEZI</name>
<accession>A0ABR3SMS4</accession>
<dbReference type="EMBL" id="JAJVDC020000098">
    <property type="protein sequence ID" value="KAL1625126.1"/>
    <property type="molecule type" value="Genomic_DNA"/>
</dbReference>
<sequence>MAPLGPYKLVTVNNAPERAKLLVGRVVEDVKDKYTIIHAGNADAIEKVEEVVTEIKPDVLFTASMWTPEQSQAAQDTARRIVPNVKTFALPQGLQVEKGPDAVVEYIKEHLPALMEGDAAKS</sequence>